<dbReference type="InterPro" id="IPR003871">
    <property type="entry name" value="RFA1B/D_OB_1st"/>
</dbReference>
<dbReference type="Proteomes" id="UP000236291">
    <property type="component" value="Unassembled WGS sequence"/>
</dbReference>
<reference evidence="7 8" key="2">
    <citation type="journal article" date="2017" name="Front. Plant Sci.">
        <title>Gene Classification and Mining of Molecular Markers Useful in Red Clover (Trifolium pratense) Breeding.</title>
        <authorList>
            <person name="Istvanek J."/>
            <person name="Dluhosova J."/>
            <person name="Dluhos P."/>
            <person name="Patkova L."/>
            <person name="Nedelnik J."/>
            <person name="Repkova J."/>
        </authorList>
    </citation>
    <scope>NUCLEOTIDE SEQUENCE [LARGE SCALE GENOMIC DNA]</scope>
    <source>
        <strain evidence="8">cv. Tatra</strain>
        <tissue evidence="7">Young leaves</tissue>
    </source>
</reference>
<dbReference type="SUPFAM" id="SSF50249">
    <property type="entry name" value="Nucleic acid-binding proteins"/>
    <property type="match status" value="1"/>
</dbReference>
<dbReference type="Pfam" id="PF02721">
    <property type="entry name" value="DUF223"/>
    <property type="match status" value="1"/>
</dbReference>
<comment type="caution">
    <text evidence="7">The sequence shown here is derived from an EMBL/GenBank/DDBJ whole genome shotgun (WGS) entry which is preliminary data.</text>
</comment>
<evidence type="ECO:0000313" key="8">
    <source>
        <dbReference type="Proteomes" id="UP000236291"/>
    </source>
</evidence>
<keyword evidence="4" id="KW-0862">Zinc</keyword>
<evidence type="ECO:0000313" key="7">
    <source>
        <dbReference type="EMBL" id="PNY03651.1"/>
    </source>
</evidence>
<evidence type="ECO:0000256" key="1">
    <source>
        <dbReference type="ARBA" id="ARBA00005690"/>
    </source>
</evidence>
<evidence type="ECO:0000256" key="5">
    <source>
        <dbReference type="ARBA" id="ARBA00023125"/>
    </source>
</evidence>
<dbReference type="CDD" id="cd04480">
    <property type="entry name" value="RPA1_DBD_A_like"/>
    <property type="match status" value="1"/>
</dbReference>
<evidence type="ECO:0000256" key="4">
    <source>
        <dbReference type="ARBA" id="ARBA00022833"/>
    </source>
</evidence>
<protein>
    <recommendedName>
        <fullName evidence="6">Replication protein A 70 kDa DNA-binding subunit B/D first OB fold domain-containing protein</fullName>
    </recommendedName>
</protein>
<evidence type="ECO:0000259" key="6">
    <source>
        <dbReference type="Pfam" id="PF02721"/>
    </source>
</evidence>
<dbReference type="EMBL" id="ASHM01000015">
    <property type="protein sequence ID" value="PNY03651.1"/>
    <property type="molecule type" value="Genomic_DNA"/>
</dbReference>
<name>A0A2K3NKT6_TRIPR</name>
<gene>
    <name evidence="7" type="ORF">L195_g000058</name>
</gene>
<feature type="domain" description="Replication protein A 70 kDa DNA-binding subunit B/D first OB fold" evidence="6">
    <location>
        <begin position="5"/>
        <end position="109"/>
    </location>
</feature>
<reference evidence="7 8" key="1">
    <citation type="journal article" date="2014" name="Am. J. Bot.">
        <title>Genome assembly and annotation for red clover (Trifolium pratense; Fabaceae).</title>
        <authorList>
            <person name="Istvanek J."/>
            <person name="Jaros M."/>
            <person name="Krenek A."/>
            <person name="Repkova J."/>
        </authorList>
    </citation>
    <scope>NUCLEOTIDE SEQUENCE [LARGE SCALE GENOMIC DNA]</scope>
    <source>
        <strain evidence="8">cv. Tatra</strain>
        <tissue evidence="7">Young leaves</tissue>
    </source>
</reference>
<dbReference type="AlphaFoldDB" id="A0A2K3NKT6"/>
<dbReference type="GO" id="GO:0008270">
    <property type="term" value="F:zinc ion binding"/>
    <property type="evidence" value="ECO:0007669"/>
    <property type="project" value="UniProtKB-KW"/>
</dbReference>
<dbReference type="InterPro" id="IPR012340">
    <property type="entry name" value="NA-bd_OB-fold"/>
</dbReference>
<dbReference type="GO" id="GO:0003677">
    <property type="term" value="F:DNA binding"/>
    <property type="evidence" value="ECO:0007669"/>
    <property type="project" value="UniProtKB-KW"/>
</dbReference>
<sequence length="133" mass="15305">MAGRFDFLCDAVPGRTSWRFKVRVSRIWEVTGYMRADQVNAVEMVLLDSKGGKIQATLRKQLLYLFQRMLEEELVYVMSFFTVTPSSGAYRSTHHPYKLVFQMKTRIELCESPEIPRYGLSLSTIAEISAVRG</sequence>
<keyword evidence="5" id="KW-0238">DNA-binding</keyword>
<keyword evidence="3" id="KW-0863">Zinc-finger</keyword>
<accession>A0A2K3NKT6</accession>
<evidence type="ECO:0000256" key="3">
    <source>
        <dbReference type="ARBA" id="ARBA00022771"/>
    </source>
</evidence>
<dbReference type="FunFam" id="2.40.50.140:FF:000041">
    <property type="entry name" value="Replication protein A subunit"/>
    <property type="match status" value="1"/>
</dbReference>
<evidence type="ECO:0000256" key="2">
    <source>
        <dbReference type="ARBA" id="ARBA00022723"/>
    </source>
</evidence>
<dbReference type="PANTHER" id="PTHR47165:SF4">
    <property type="entry name" value="OS03G0429900 PROTEIN"/>
    <property type="match status" value="1"/>
</dbReference>
<dbReference type="PANTHER" id="PTHR47165">
    <property type="entry name" value="OS03G0429900 PROTEIN"/>
    <property type="match status" value="1"/>
</dbReference>
<dbReference type="Gene3D" id="2.40.50.140">
    <property type="entry name" value="Nucleic acid-binding proteins"/>
    <property type="match status" value="1"/>
</dbReference>
<keyword evidence="2" id="KW-0479">Metal-binding</keyword>
<organism evidence="7 8">
    <name type="scientific">Trifolium pratense</name>
    <name type="common">Red clover</name>
    <dbReference type="NCBI Taxonomy" id="57577"/>
    <lineage>
        <taxon>Eukaryota</taxon>
        <taxon>Viridiplantae</taxon>
        <taxon>Streptophyta</taxon>
        <taxon>Embryophyta</taxon>
        <taxon>Tracheophyta</taxon>
        <taxon>Spermatophyta</taxon>
        <taxon>Magnoliopsida</taxon>
        <taxon>eudicotyledons</taxon>
        <taxon>Gunneridae</taxon>
        <taxon>Pentapetalae</taxon>
        <taxon>rosids</taxon>
        <taxon>fabids</taxon>
        <taxon>Fabales</taxon>
        <taxon>Fabaceae</taxon>
        <taxon>Papilionoideae</taxon>
        <taxon>50 kb inversion clade</taxon>
        <taxon>NPAAA clade</taxon>
        <taxon>Hologalegina</taxon>
        <taxon>IRL clade</taxon>
        <taxon>Trifolieae</taxon>
        <taxon>Trifolium</taxon>
    </lineage>
</organism>
<comment type="similarity">
    <text evidence="1">Belongs to the replication factor A protein 1 family.</text>
</comment>
<proteinExistence type="inferred from homology"/>